<gene>
    <name evidence="3" type="ORF">XENOCAPTIV_022952</name>
</gene>
<feature type="compositionally biased region" description="Basic and acidic residues" evidence="2">
    <location>
        <begin position="66"/>
        <end position="76"/>
    </location>
</feature>
<feature type="non-terminal residue" evidence="3">
    <location>
        <position position="1"/>
    </location>
</feature>
<dbReference type="SUPFAM" id="SSF103647">
    <property type="entry name" value="TSP type-3 repeat"/>
    <property type="match status" value="1"/>
</dbReference>
<keyword evidence="4" id="KW-1185">Reference proteome</keyword>
<name>A0ABV0QKM5_9TELE</name>
<evidence type="ECO:0000256" key="2">
    <source>
        <dbReference type="SAM" id="MobiDB-lite"/>
    </source>
</evidence>
<dbReference type="InterPro" id="IPR028974">
    <property type="entry name" value="TSP_type-3_rpt"/>
</dbReference>
<dbReference type="Gene3D" id="4.10.1080.10">
    <property type="entry name" value="TSP type-3 repeat"/>
    <property type="match status" value="1"/>
</dbReference>
<dbReference type="Proteomes" id="UP001434883">
    <property type="component" value="Unassembled WGS sequence"/>
</dbReference>
<keyword evidence="1" id="KW-0732">Signal</keyword>
<reference evidence="3 4" key="1">
    <citation type="submission" date="2021-06" db="EMBL/GenBank/DDBJ databases">
        <authorList>
            <person name="Palmer J.M."/>
        </authorList>
    </citation>
    <scope>NUCLEOTIDE SEQUENCE [LARGE SCALE GENOMIC DNA]</scope>
    <source>
        <strain evidence="3 4">XC_2019</strain>
        <tissue evidence="3">Muscle</tissue>
    </source>
</reference>
<evidence type="ECO:0000313" key="3">
    <source>
        <dbReference type="EMBL" id="MEQ2196047.1"/>
    </source>
</evidence>
<protein>
    <submittedName>
        <fullName evidence="3">Uncharacterized protein</fullName>
    </submittedName>
</protein>
<organism evidence="3 4">
    <name type="scientific">Xenoophorus captivus</name>
    <dbReference type="NCBI Taxonomy" id="1517983"/>
    <lineage>
        <taxon>Eukaryota</taxon>
        <taxon>Metazoa</taxon>
        <taxon>Chordata</taxon>
        <taxon>Craniata</taxon>
        <taxon>Vertebrata</taxon>
        <taxon>Euteleostomi</taxon>
        <taxon>Actinopterygii</taxon>
        <taxon>Neopterygii</taxon>
        <taxon>Teleostei</taxon>
        <taxon>Neoteleostei</taxon>
        <taxon>Acanthomorphata</taxon>
        <taxon>Ovalentaria</taxon>
        <taxon>Atherinomorphae</taxon>
        <taxon>Cyprinodontiformes</taxon>
        <taxon>Goodeidae</taxon>
        <taxon>Xenoophorus</taxon>
    </lineage>
</organism>
<accession>A0ABV0QKM5</accession>
<evidence type="ECO:0000313" key="4">
    <source>
        <dbReference type="Proteomes" id="UP001434883"/>
    </source>
</evidence>
<feature type="compositionally biased region" description="Acidic residues" evidence="2">
    <location>
        <begin position="48"/>
        <end position="65"/>
    </location>
</feature>
<feature type="region of interest" description="Disordered" evidence="2">
    <location>
        <begin position="46"/>
        <end position="76"/>
    </location>
</feature>
<proteinExistence type="predicted"/>
<sequence>GSYKCGGCKPGFFGNQTSGCFPRNSCAALTFNPCDTNAHCAMERNGEEDADNDGIGDQCDEDADGDGIKNVEVGDH</sequence>
<dbReference type="Pfam" id="PF02412">
    <property type="entry name" value="TSP_3"/>
    <property type="match status" value="1"/>
</dbReference>
<dbReference type="InterPro" id="IPR003367">
    <property type="entry name" value="Thrombospondin_3-like_rpt"/>
</dbReference>
<dbReference type="EMBL" id="JAHRIN010013576">
    <property type="protein sequence ID" value="MEQ2196047.1"/>
    <property type="molecule type" value="Genomic_DNA"/>
</dbReference>
<evidence type="ECO:0000256" key="1">
    <source>
        <dbReference type="ARBA" id="ARBA00022729"/>
    </source>
</evidence>
<comment type="caution">
    <text evidence="3">The sequence shown here is derived from an EMBL/GenBank/DDBJ whole genome shotgun (WGS) entry which is preliminary data.</text>
</comment>